<organism evidence="2">
    <name type="scientific">Karlodinium veneficum</name>
    <name type="common">Dinoflagellate</name>
    <name type="synonym">Karlodinium micrum</name>
    <dbReference type="NCBI Taxonomy" id="407301"/>
    <lineage>
        <taxon>Eukaryota</taxon>
        <taxon>Sar</taxon>
        <taxon>Alveolata</taxon>
        <taxon>Dinophyceae</taxon>
        <taxon>Gymnodiniales</taxon>
        <taxon>Kareniaceae</taxon>
        <taxon>Karlodinium</taxon>
    </lineage>
</organism>
<accession>A7WQ18</accession>
<proteinExistence type="evidence at transcript level"/>
<name>A7WQ18_KARVE</name>
<dbReference type="AlphaFoldDB" id="A7WQ18"/>
<feature type="compositionally biased region" description="Basic and acidic residues" evidence="1">
    <location>
        <begin position="63"/>
        <end position="85"/>
    </location>
</feature>
<reference evidence="2" key="1">
    <citation type="journal article" date="2007" name="Proc. Natl. Acad. Sci. U.S.A.">
        <title>Spliced leader RNA trans-splicing in dinoflagellates.</title>
        <authorList>
            <person name="Zhang H."/>
            <person name="Hou Y."/>
            <person name="Miranda L."/>
            <person name="Campbell D.A."/>
            <person name="Sturm N.R."/>
            <person name="Gaasterland T."/>
            <person name="Lin S."/>
        </authorList>
    </citation>
    <scope>NUCLEOTIDE SEQUENCE</scope>
    <source>
        <strain evidence="2">CCMP1975</strain>
    </source>
</reference>
<evidence type="ECO:0000313" key="2">
    <source>
        <dbReference type="EMBL" id="ABV22318.1"/>
    </source>
</evidence>
<protein>
    <submittedName>
        <fullName evidence="2">Uncharacterized protein</fullName>
    </submittedName>
</protein>
<feature type="region of interest" description="Disordered" evidence="1">
    <location>
        <begin position="41"/>
        <end position="85"/>
    </location>
</feature>
<sequence length="242" mass="26746">MQNHKNGESNLRLCSLRYSAISQVSIAVWIALVSSLHASVDAEPTSGSDKRHGALGPGSEPMEANKARETVKRMSESLQKEGDPLRKHGRALACSACQYAAKNFQSKVASKIKGKMKDPEKRKLFSNGLTAACSEDVLPEQFAVVEKNGTEMYVDFREAMGSRHGKVSVKHMTPDNRKQVAEGCRHLLQNELKDGLWERIAALPKDARASDIDFKKLICGRKMADVCDDVGSDDDDEEREEL</sequence>
<dbReference type="EMBL" id="EF134204">
    <property type="protein sequence ID" value="ABV22318.1"/>
    <property type="molecule type" value="mRNA"/>
</dbReference>
<evidence type="ECO:0000256" key="1">
    <source>
        <dbReference type="SAM" id="MobiDB-lite"/>
    </source>
</evidence>